<gene>
    <name evidence="5" type="ORF">IAB14_06130</name>
</gene>
<keyword evidence="3" id="KW-0804">Transcription</keyword>
<comment type="caution">
    <text evidence="5">The sequence shown here is derived from an EMBL/GenBank/DDBJ whole genome shotgun (WGS) entry which is preliminary data.</text>
</comment>
<dbReference type="EMBL" id="DVOH01000048">
    <property type="protein sequence ID" value="HIV00670.1"/>
    <property type="molecule type" value="Genomic_DNA"/>
</dbReference>
<dbReference type="PANTHER" id="PTHR42756">
    <property type="entry name" value="TRANSCRIPTIONAL REGULATOR, MARR"/>
    <property type="match status" value="1"/>
</dbReference>
<dbReference type="AlphaFoldDB" id="A0A9D1SXT3"/>
<dbReference type="Proteomes" id="UP000886891">
    <property type="component" value="Unassembled WGS sequence"/>
</dbReference>
<evidence type="ECO:0000259" key="4">
    <source>
        <dbReference type="PROSITE" id="PS50995"/>
    </source>
</evidence>
<dbReference type="SUPFAM" id="SSF46785">
    <property type="entry name" value="Winged helix' DNA-binding domain"/>
    <property type="match status" value="1"/>
</dbReference>
<dbReference type="Pfam" id="PF12802">
    <property type="entry name" value="MarR_2"/>
    <property type="match status" value="1"/>
</dbReference>
<sequence>MRDSVAVELHKLDHLFLRSMLKSKVLRESNRLTGMHGYVIGFLSEAEGDVFQKDVERAFDIRRSTATKILNLMEENGMLIKVPVAHDARLKKLVVTDDAKKLYAEMKKEFAAIEAAMCRNISAEQIDTILSCVRTMQENLKQ</sequence>
<keyword evidence="1" id="KW-0805">Transcription regulation</keyword>
<dbReference type="InterPro" id="IPR000835">
    <property type="entry name" value="HTH_MarR-typ"/>
</dbReference>
<dbReference type="PRINTS" id="PR00598">
    <property type="entry name" value="HTHMARR"/>
</dbReference>
<dbReference type="GO" id="GO:0003700">
    <property type="term" value="F:DNA-binding transcription factor activity"/>
    <property type="evidence" value="ECO:0007669"/>
    <property type="project" value="InterPro"/>
</dbReference>
<dbReference type="InterPro" id="IPR036388">
    <property type="entry name" value="WH-like_DNA-bd_sf"/>
</dbReference>
<evidence type="ECO:0000256" key="1">
    <source>
        <dbReference type="ARBA" id="ARBA00023015"/>
    </source>
</evidence>
<reference evidence="5" key="2">
    <citation type="journal article" date="2021" name="PeerJ">
        <title>Extensive microbial diversity within the chicken gut microbiome revealed by metagenomics and culture.</title>
        <authorList>
            <person name="Gilroy R."/>
            <person name="Ravi A."/>
            <person name="Getino M."/>
            <person name="Pursley I."/>
            <person name="Horton D.L."/>
            <person name="Alikhan N.F."/>
            <person name="Baker D."/>
            <person name="Gharbi K."/>
            <person name="Hall N."/>
            <person name="Watson M."/>
            <person name="Adriaenssens E.M."/>
            <person name="Foster-Nyarko E."/>
            <person name="Jarju S."/>
            <person name="Secka A."/>
            <person name="Antonio M."/>
            <person name="Oren A."/>
            <person name="Chaudhuri R.R."/>
            <person name="La Ragione R."/>
            <person name="Hildebrand F."/>
            <person name="Pallen M.J."/>
        </authorList>
    </citation>
    <scope>NUCLEOTIDE SEQUENCE</scope>
    <source>
        <strain evidence="5">23406</strain>
    </source>
</reference>
<reference evidence="5" key="1">
    <citation type="submission" date="2020-10" db="EMBL/GenBank/DDBJ databases">
        <authorList>
            <person name="Gilroy R."/>
        </authorList>
    </citation>
    <scope>NUCLEOTIDE SEQUENCE</scope>
    <source>
        <strain evidence="5">23406</strain>
    </source>
</reference>
<dbReference type="InterPro" id="IPR036390">
    <property type="entry name" value="WH_DNA-bd_sf"/>
</dbReference>
<accession>A0A9D1SXT3</accession>
<protein>
    <submittedName>
        <fullName evidence="5">MarR family transcriptional regulator</fullName>
    </submittedName>
</protein>
<proteinExistence type="predicted"/>
<dbReference type="PROSITE" id="PS50995">
    <property type="entry name" value="HTH_MARR_2"/>
    <property type="match status" value="1"/>
</dbReference>
<evidence type="ECO:0000256" key="2">
    <source>
        <dbReference type="ARBA" id="ARBA00023125"/>
    </source>
</evidence>
<evidence type="ECO:0000256" key="3">
    <source>
        <dbReference type="ARBA" id="ARBA00023163"/>
    </source>
</evidence>
<evidence type="ECO:0000313" key="6">
    <source>
        <dbReference type="Proteomes" id="UP000886891"/>
    </source>
</evidence>
<keyword evidence="2" id="KW-0238">DNA-binding</keyword>
<dbReference type="PANTHER" id="PTHR42756:SF1">
    <property type="entry name" value="TRANSCRIPTIONAL REPRESSOR OF EMRAB OPERON"/>
    <property type="match status" value="1"/>
</dbReference>
<name>A0A9D1SXT3_9FIRM</name>
<evidence type="ECO:0000313" key="5">
    <source>
        <dbReference type="EMBL" id="HIV00670.1"/>
    </source>
</evidence>
<feature type="domain" description="HTH marR-type" evidence="4">
    <location>
        <begin position="1"/>
        <end position="138"/>
    </location>
</feature>
<dbReference type="Gene3D" id="1.10.10.10">
    <property type="entry name" value="Winged helix-like DNA-binding domain superfamily/Winged helix DNA-binding domain"/>
    <property type="match status" value="1"/>
</dbReference>
<organism evidence="5 6">
    <name type="scientific">Candidatus Stercoripulliclostridium merdipullorum</name>
    <dbReference type="NCBI Taxonomy" id="2840952"/>
    <lineage>
        <taxon>Bacteria</taxon>
        <taxon>Bacillati</taxon>
        <taxon>Bacillota</taxon>
        <taxon>Clostridia</taxon>
        <taxon>Eubacteriales</taxon>
        <taxon>Candidatus Stercoripulliclostridium</taxon>
    </lineage>
</organism>
<dbReference type="GO" id="GO:0003677">
    <property type="term" value="F:DNA binding"/>
    <property type="evidence" value="ECO:0007669"/>
    <property type="project" value="UniProtKB-KW"/>
</dbReference>
<dbReference type="SMART" id="SM00347">
    <property type="entry name" value="HTH_MARR"/>
    <property type="match status" value="1"/>
</dbReference>